<dbReference type="EMBL" id="JARYMX010000204">
    <property type="protein sequence ID" value="KAJ9535540.1"/>
    <property type="molecule type" value="Genomic_DNA"/>
</dbReference>
<feature type="compositionally biased region" description="Polar residues" evidence="1">
    <location>
        <begin position="285"/>
        <end position="300"/>
    </location>
</feature>
<evidence type="ECO:0000256" key="1">
    <source>
        <dbReference type="SAM" id="MobiDB-lite"/>
    </source>
</evidence>
<dbReference type="PANTHER" id="PTHR47723:SF19">
    <property type="entry name" value="POLYNUCLEOTIDYL TRANSFERASE, RIBONUCLEASE H-LIKE SUPERFAMILY PROTEIN"/>
    <property type="match status" value="1"/>
</dbReference>
<proteinExistence type="predicted"/>
<protein>
    <recommendedName>
        <fullName evidence="4">RNase H type-1 domain-containing protein</fullName>
    </recommendedName>
</protein>
<accession>A0AA38SG31</accession>
<dbReference type="Proteomes" id="UP001172457">
    <property type="component" value="Unassembled WGS sequence"/>
</dbReference>
<feature type="region of interest" description="Disordered" evidence="1">
    <location>
        <begin position="275"/>
        <end position="300"/>
    </location>
</feature>
<evidence type="ECO:0000313" key="3">
    <source>
        <dbReference type="Proteomes" id="UP001172457"/>
    </source>
</evidence>
<dbReference type="AlphaFoldDB" id="A0AA38SG31"/>
<evidence type="ECO:0000313" key="2">
    <source>
        <dbReference type="EMBL" id="KAJ9535540.1"/>
    </source>
</evidence>
<keyword evidence="3" id="KW-1185">Reference proteome</keyword>
<reference evidence="2" key="1">
    <citation type="submission" date="2023-03" db="EMBL/GenBank/DDBJ databases">
        <title>Chromosome-scale reference genome and RAD-based genetic map of yellow starthistle (Centaurea solstitialis) reveal putative structural variation and QTLs associated with invader traits.</title>
        <authorList>
            <person name="Reatini B."/>
            <person name="Cang F.A."/>
            <person name="Jiang Q."/>
            <person name="Mckibben M.T.W."/>
            <person name="Barker M.S."/>
            <person name="Rieseberg L.H."/>
            <person name="Dlugosch K.M."/>
        </authorList>
    </citation>
    <scope>NUCLEOTIDE SEQUENCE</scope>
    <source>
        <strain evidence="2">CAN-66</strain>
        <tissue evidence="2">Leaf</tissue>
    </source>
</reference>
<sequence length="412" mass="45994">MSSSSIINKVKHWCKDLLQLDYPTHSSGFHDSICFQVMHIPMVSPNIPKGKWIKWAPPPFGIFKLNTDGSSRNGMAAGGGIIRDYKGSALVAFSTFYGPVPWTVPYMIRSFKTFLLPSMSISHIYREGNQSADTLATHGSIRNILNLFLMALFLLPLLPKELVEQSWRTNTNSKQSLGSLSLGGCSTRLTKLSIDTNNKRTSFPERFRSPSRPFIWNGDLSIERRRTDQRERGPTHYKGIHHKIELHSCLSRIKLTARLELRNMLTKTSELRVNVRSSKDGASPISRSRSGAKTNTPATYCTGPSTRHSTFVESEPIPLHCARTVERPPALPCTDIDSFFVPGPASQPFAGWPAFFECLSASFSYRSFNILDFSIRGALARPFSCRSASARPYVFFACSAVRASYKAAPNMI</sequence>
<dbReference type="InterPro" id="IPR053151">
    <property type="entry name" value="RNase_H-like"/>
</dbReference>
<comment type="caution">
    <text evidence="2">The sequence shown here is derived from an EMBL/GenBank/DDBJ whole genome shotgun (WGS) entry which is preliminary data.</text>
</comment>
<organism evidence="2 3">
    <name type="scientific">Centaurea solstitialis</name>
    <name type="common">yellow star-thistle</name>
    <dbReference type="NCBI Taxonomy" id="347529"/>
    <lineage>
        <taxon>Eukaryota</taxon>
        <taxon>Viridiplantae</taxon>
        <taxon>Streptophyta</taxon>
        <taxon>Embryophyta</taxon>
        <taxon>Tracheophyta</taxon>
        <taxon>Spermatophyta</taxon>
        <taxon>Magnoliopsida</taxon>
        <taxon>eudicotyledons</taxon>
        <taxon>Gunneridae</taxon>
        <taxon>Pentapetalae</taxon>
        <taxon>asterids</taxon>
        <taxon>campanulids</taxon>
        <taxon>Asterales</taxon>
        <taxon>Asteraceae</taxon>
        <taxon>Carduoideae</taxon>
        <taxon>Cardueae</taxon>
        <taxon>Centaureinae</taxon>
        <taxon>Centaurea</taxon>
    </lineage>
</organism>
<evidence type="ECO:0008006" key="4">
    <source>
        <dbReference type="Google" id="ProtNLM"/>
    </source>
</evidence>
<gene>
    <name evidence="2" type="ORF">OSB04_un001320</name>
</gene>
<name>A0AA38SG31_9ASTR</name>
<dbReference type="PANTHER" id="PTHR47723">
    <property type="entry name" value="OS05G0353850 PROTEIN"/>
    <property type="match status" value="1"/>
</dbReference>